<comment type="catalytic activity">
    <reaction evidence="1 11">
        <text>D-fructose 6-phosphate + L-glutamine = D-glucosamine 6-phosphate + L-glutamate</text>
        <dbReference type="Rhea" id="RHEA:13237"/>
        <dbReference type="ChEBI" id="CHEBI:29985"/>
        <dbReference type="ChEBI" id="CHEBI:58359"/>
        <dbReference type="ChEBI" id="CHEBI:58725"/>
        <dbReference type="ChEBI" id="CHEBI:61527"/>
        <dbReference type="EC" id="2.6.1.16"/>
    </reaction>
</comment>
<dbReference type="NCBIfam" id="NF001484">
    <property type="entry name" value="PRK00331.1"/>
    <property type="match status" value="1"/>
</dbReference>
<dbReference type="SUPFAM" id="SSF56235">
    <property type="entry name" value="N-terminal nucleophile aminohydrolases (Ntn hydrolases)"/>
    <property type="match status" value="1"/>
</dbReference>
<dbReference type="PROSITE" id="PS51278">
    <property type="entry name" value="GATASE_TYPE_2"/>
    <property type="match status" value="1"/>
</dbReference>
<dbReference type="InterPro" id="IPR005855">
    <property type="entry name" value="GFAT"/>
</dbReference>
<evidence type="ECO:0000256" key="9">
    <source>
        <dbReference type="ARBA" id="ARBA00022962"/>
    </source>
</evidence>
<dbReference type="GO" id="GO:0005975">
    <property type="term" value="P:carbohydrate metabolic process"/>
    <property type="evidence" value="ECO:0007669"/>
    <property type="project" value="UniProtKB-UniRule"/>
</dbReference>
<dbReference type="CDD" id="cd05009">
    <property type="entry name" value="SIS_GlmS_GlmD_2"/>
    <property type="match status" value="1"/>
</dbReference>
<feature type="active site" description="For Fru-6P isomerization activity" evidence="11">
    <location>
        <position position="600"/>
    </location>
</feature>
<dbReference type="GO" id="GO:0006047">
    <property type="term" value="P:UDP-N-acetylglucosamine metabolic process"/>
    <property type="evidence" value="ECO:0007669"/>
    <property type="project" value="TreeGrafter"/>
</dbReference>
<dbReference type="PANTHER" id="PTHR10937">
    <property type="entry name" value="GLUCOSAMINE--FRUCTOSE-6-PHOSPHATE AMINOTRANSFERASE, ISOMERIZING"/>
    <property type="match status" value="1"/>
</dbReference>
<feature type="initiator methionine" description="Removed" evidence="11">
    <location>
        <position position="1"/>
    </location>
</feature>
<dbReference type="CDD" id="cd05008">
    <property type="entry name" value="SIS_GlmS_GlmD_1"/>
    <property type="match status" value="1"/>
</dbReference>
<dbReference type="PANTHER" id="PTHR10937:SF0">
    <property type="entry name" value="GLUTAMINE--FRUCTOSE-6-PHOSPHATE TRANSAMINASE (ISOMERIZING)"/>
    <property type="match status" value="1"/>
</dbReference>
<dbReference type="InterPro" id="IPR017932">
    <property type="entry name" value="GATase_2_dom"/>
</dbReference>
<evidence type="ECO:0000256" key="11">
    <source>
        <dbReference type="HAMAP-Rule" id="MF_00164"/>
    </source>
</evidence>
<keyword evidence="8" id="KW-0677">Repeat</keyword>
<evidence type="ECO:0000256" key="8">
    <source>
        <dbReference type="ARBA" id="ARBA00022737"/>
    </source>
</evidence>
<sequence length="605" mass="64595">MCGITACIGADNSVDSLVDGLQRLEYRGYDSAGIAVKNGSGISLTKRVGEVSELVAAVEQNPIAGDYGIGHTRWATHGGVTDGNAHPHTDESGRIAVVHNGIISNFQSLRSDLEARGHVFSSETDTEVVPHLIEENLRDGATPEEAFRAAVGSLSGSYAIAAIIGDEEAIFATRSGSPLVLGVGDGEYYLASDVPAFIQHTARVVYLHDGDFVVTRSDGYDITDSAGRAVDRPVEHVEWDPETATKGGYEHYMYKEIHEQPGALRRTTQSRLNTHAGGVELEEFPPESFADVKQVHLLAMGTSHHAGMYAASLLNSRGIPAYAFMAGEYSVIKPPVTPDTLVVAVSQSGETADTLDAVRRARAAGARTLAVTNVVGSSITRECDDELLIRAGPEIGVAATKTFSSQVTALTLLTERLVEDVTGAKSPEARDLMEALSRLPGDVQEVLDTSMAREIAIEYEGSDAYFFIGRGVAHPVALEGALKFKEISYEHAEGFAASELKHGPLALVTPLSPVFAIFTGHEDEATLSNVKEVQARGAPVIAITSDRSGEVTEFADHVLRIPDTHPDIAGVLANVQLQLVAYHAADLLERPIDKPRNLAKCVTVE</sequence>
<dbReference type="FunFam" id="3.60.20.10:FF:000006">
    <property type="entry name" value="Glutamine--fructose-6-phosphate aminotransferase [isomerizing]"/>
    <property type="match status" value="1"/>
</dbReference>
<evidence type="ECO:0000256" key="3">
    <source>
        <dbReference type="ARBA" id="ARBA00012916"/>
    </source>
</evidence>
<comment type="function">
    <text evidence="10 11">Catalyzes the first step in hexosamine metabolism, converting fructose-6P into glucosamine-6P using glutamine as a nitrogen source.</text>
</comment>
<dbReference type="InterPro" id="IPR035466">
    <property type="entry name" value="GlmS/AgaS_SIS"/>
</dbReference>
<dbReference type="EC" id="2.6.1.16" evidence="3 11"/>
<comment type="subcellular location">
    <subcellularLocation>
        <location evidence="2 11">Cytoplasm</location>
    </subcellularLocation>
</comment>
<feature type="active site" description="Nucleophile; for GATase activity" evidence="11">
    <location>
        <position position="2"/>
    </location>
</feature>
<protein>
    <recommendedName>
        <fullName evidence="4 11">Glutamine--fructose-6-phosphate aminotransferase [isomerizing]</fullName>
        <ecNumber evidence="3 11">2.6.1.16</ecNumber>
    </recommendedName>
    <alternativeName>
        <fullName evidence="11">D-fructose-6-phosphate amidotransferase</fullName>
    </alternativeName>
    <alternativeName>
        <fullName evidence="11">GFAT</fullName>
    </alternativeName>
    <alternativeName>
        <fullName evidence="11">Glucosamine-6-phosphate synthase</fullName>
    </alternativeName>
    <alternativeName>
        <fullName evidence="11">Hexosephosphate aminotransferase</fullName>
    </alternativeName>
    <alternativeName>
        <fullName evidence="11">L-glutamine--D-fructose-6-phosphate amidotransferase</fullName>
    </alternativeName>
</protein>
<evidence type="ECO:0000256" key="7">
    <source>
        <dbReference type="ARBA" id="ARBA00022679"/>
    </source>
</evidence>
<evidence type="ECO:0000256" key="2">
    <source>
        <dbReference type="ARBA" id="ARBA00004496"/>
    </source>
</evidence>
<evidence type="ECO:0000313" key="14">
    <source>
        <dbReference type="EMBL" id="CQR53287.1"/>
    </source>
</evidence>
<dbReference type="GO" id="GO:0006487">
    <property type="term" value="P:protein N-linked glycosylation"/>
    <property type="evidence" value="ECO:0007669"/>
    <property type="project" value="TreeGrafter"/>
</dbReference>
<evidence type="ECO:0000256" key="6">
    <source>
        <dbReference type="ARBA" id="ARBA00022576"/>
    </source>
</evidence>
<evidence type="ECO:0000256" key="5">
    <source>
        <dbReference type="ARBA" id="ARBA00022490"/>
    </source>
</evidence>
<evidence type="ECO:0000259" key="13">
    <source>
        <dbReference type="PROSITE" id="PS51464"/>
    </source>
</evidence>
<dbReference type="GO" id="GO:0006002">
    <property type="term" value="P:fructose 6-phosphate metabolic process"/>
    <property type="evidence" value="ECO:0007669"/>
    <property type="project" value="TreeGrafter"/>
</dbReference>
<dbReference type="Gene3D" id="3.40.50.10490">
    <property type="entry name" value="Glucose-6-phosphate isomerase like protein, domain 1"/>
    <property type="match status" value="2"/>
</dbReference>
<name>A0A0D6JW19_9EURY</name>
<keyword evidence="5 11" id="KW-0963">Cytoplasm</keyword>
<dbReference type="InterPro" id="IPR047084">
    <property type="entry name" value="GFAT_N"/>
</dbReference>
<dbReference type="CDD" id="cd00714">
    <property type="entry name" value="GFAT"/>
    <property type="match status" value="1"/>
</dbReference>
<dbReference type="GO" id="GO:0097367">
    <property type="term" value="F:carbohydrate derivative binding"/>
    <property type="evidence" value="ECO:0007669"/>
    <property type="project" value="InterPro"/>
</dbReference>
<dbReference type="Gene3D" id="3.60.20.10">
    <property type="entry name" value="Glutamine Phosphoribosylpyrophosphate, subunit 1, domain 1"/>
    <property type="match status" value="1"/>
</dbReference>
<reference evidence="15" key="1">
    <citation type="submission" date="2015-03" db="EMBL/GenBank/DDBJ databases">
        <authorList>
            <person name="Urmite Genomes"/>
        </authorList>
    </citation>
    <scope>NUCLEOTIDE SEQUENCE [LARGE SCALE GENOMIC DNA]</scope>
    <source>
        <strain evidence="15">Arc-Hr</strain>
    </source>
</reference>
<dbReference type="EMBL" id="CSTE01000005">
    <property type="protein sequence ID" value="CQR53287.1"/>
    <property type="molecule type" value="Genomic_DNA"/>
</dbReference>
<dbReference type="InterPro" id="IPR001347">
    <property type="entry name" value="SIS_dom"/>
</dbReference>
<dbReference type="FunFam" id="3.40.50.10490:FF:000001">
    <property type="entry name" value="Glutamine--fructose-6-phosphate aminotransferase [isomerizing]"/>
    <property type="match status" value="1"/>
</dbReference>
<evidence type="ECO:0000256" key="10">
    <source>
        <dbReference type="ARBA" id="ARBA00055466"/>
    </source>
</evidence>
<evidence type="ECO:0000259" key="12">
    <source>
        <dbReference type="PROSITE" id="PS51278"/>
    </source>
</evidence>
<dbReference type="Proteomes" id="UP000198902">
    <property type="component" value="Unassembled WGS sequence"/>
</dbReference>
<comment type="subunit">
    <text evidence="11">Homodimer.</text>
</comment>
<dbReference type="HAMAP" id="MF_00164">
    <property type="entry name" value="GlmS"/>
    <property type="match status" value="1"/>
</dbReference>
<dbReference type="OrthoDB" id="372195at2157"/>
<accession>A0A0D6JW19</accession>
<gene>
    <name evidence="14" type="primary">glmS_2</name>
    <name evidence="11" type="synonym">glmS</name>
    <name evidence="14" type="ORF">BN996_03560</name>
</gene>
<dbReference type="InterPro" id="IPR029055">
    <property type="entry name" value="Ntn_hydrolases_N"/>
</dbReference>
<dbReference type="Pfam" id="PF01380">
    <property type="entry name" value="SIS"/>
    <property type="match status" value="2"/>
</dbReference>
<proteinExistence type="inferred from homology"/>
<evidence type="ECO:0000313" key="15">
    <source>
        <dbReference type="Proteomes" id="UP000198902"/>
    </source>
</evidence>
<feature type="domain" description="SIS" evidence="13">
    <location>
        <begin position="455"/>
        <end position="595"/>
    </location>
</feature>
<keyword evidence="7 11" id="KW-0808">Transferase</keyword>
<evidence type="ECO:0000256" key="4">
    <source>
        <dbReference type="ARBA" id="ARBA00016090"/>
    </source>
</evidence>
<dbReference type="GO" id="GO:0005737">
    <property type="term" value="C:cytoplasm"/>
    <property type="evidence" value="ECO:0007669"/>
    <property type="project" value="UniProtKB-SubCell"/>
</dbReference>
<keyword evidence="9" id="KW-0315">Glutamine amidotransferase</keyword>
<dbReference type="InterPro" id="IPR046348">
    <property type="entry name" value="SIS_dom_sf"/>
</dbReference>
<dbReference type="GO" id="GO:0004360">
    <property type="term" value="F:glutamine-fructose-6-phosphate transaminase (isomerizing) activity"/>
    <property type="evidence" value="ECO:0007669"/>
    <property type="project" value="UniProtKB-UniRule"/>
</dbReference>
<dbReference type="SUPFAM" id="SSF53697">
    <property type="entry name" value="SIS domain"/>
    <property type="match status" value="1"/>
</dbReference>
<dbReference type="RefSeq" id="WP_089781244.1">
    <property type="nucleotide sequence ID" value="NZ_CABLRR010000005.1"/>
</dbReference>
<evidence type="ECO:0000256" key="1">
    <source>
        <dbReference type="ARBA" id="ARBA00001031"/>
    </source>
</evidence>
<dbReference type="InterPro" id="IPR035490">
    <property type="entry name" value="GlmS/FrlB_SIS"/>
</dbReference>
<dbReference type="PROSITE" id="PS51464">
    <property type="entry name" value="SIS"/>
    <property type="match status" value="2"/>
</dbReference>
<feature type="domain" description="Glutamine amidotransferase type-2" evidence="12">
    <location>
        <begin position="2"/>
        <end position="218"/>
    </location>
</feature>
<keyword evidence="6 11" id="KW-0032">Aminotransferase</keyword>
<dbReference type="NCBIfam" id="TIGR01135">
    <property type="entry name" value="glmS"/>
    <property type="match status" value="1"/>
</dbReference>
<keyword evidence="15" id="KW-1185">Reference proteome</keyword>
<feature type="domain" description="SIS" evidence="13">
    <location>
        <begin position="285"/>
        <end position="424"/>
    </location>
</feature>
<organism evidence="14 15">
    <name type="scientific">Haloferax massiliensis</name>
    <dbReference type="NCBI Taxonomy" id="1476858"/>
    <lineage>
        <taxon>Archaea</taxon>
        <taxon>Methanobacteriati</taxon>
        <taxon>Methanobacteriota</taxon>
        <taxon>Stenosarchaea group</taxon>
        <taxon>Halobacteria</taxon>
        <taxon>Halobacteriales</taxon>
        <taxon>Haloferacaceae</taxon>
        <taxon>Haloferax</taxon>
    </lineage>
</organism>
<dbReference type="Pfam" id="PF13522">
    <property type="entry name" value="GATase_6"/>
    <property type="match status" value="1"/>
</dbReference>
<dbReference type="AlphaFoldDB" id="A0A0D6JW19"/>